<dbReference type="Proteomes" id="UP000267821">
    <property type="component" value="Unassembled WGS sequence"/>
</dbReference>
<dbReference type="GO" id="GO:0046856">
    <property type="term" value="P:phosphatidylinositol dephosphorylation"/>
    <property type="evidence" value="ECO:0007669"/>
    <property type="project" value="InterPro"/>
</dbReference>
<protein>
    <submittedName>
        <fullName evidence="4">DNase I-like protein</fullName>
    </submittedName>
</protein>
<dbReference type="AlphaFoldDB" id="A0A3N4LN65"/>
<evidence type="ECO:0000313" key="4">
    <source>
        <dbReference type="EMBL" id="RPB24324.1"/>
    </source>
</evidence>
<dbReference type="InParanoid" id="A0A3N4LN65"/>
<dbReference type="PANTHER" id="PTHR11200:SF286">
    <property type="entry name" value="5-PHOSPHATASE, PUTATIVE (AFU_ORTHOLOGUE AFUA_5G07600)-RELATED"/>
    <property type="match status" value="1"/>
</dbReference>
<reference evidence="4 5" key="1">
    <citation type="journal article" date="2018" name="Nat. Ecol. Evol.">
        <title>Pezizomycetes genomes reveal the molecular basis of ectomycorrhizal truffle lifestyle.</title>
        <authorList>
            <person name="Murat C."/>
            <person name="Payen T."/>
            <person name="Noel B."/>
            <person name="Kuo A."/>
            <person name="Morin E."/>
            <person name="Chen J."/>
            <person name="Kohler A."/>
            <person name="Krizsan K."/>
            <person name="Balestrini R."/>
            <person name="Da Silva C."/>
            <person name="Montanini B."/>
            <person name="Hainaut M."/>
            <person name="Levati E."/>
            <person name="Barry K.W."/>
            <person name="Belfiori B."/>
            <person name="Cichocki N."/>
            <person name="Clum A."/>
            <person name="Dockter R.B."/>
            <person name="Fauchery L."/>
            <person name="Guy J."/>
            <person name="Iotti M."/>
            <person name="Le Tacon F."/>
            <person name="Lindquist E.A."/>
            <person name="Lipzen A."/>
            <person name="Malagnac F."/>
            <person name="Mello A."/>
            <person name="Molinier V."/>
            <person name="Miyauchi S."/>
            <person name="Poulain J."/>
            <person name="Riccioni C."/>
            <person name="Rubini A."/>
            <person name="Sitrit Y."/>
            <person name="Splivallo R."/>
            <person name="Traeger S."/>
            <person name="Wang M."/>
            <person name="Zifcakova L."/>
            <person name="Wipf D."/>
            <person name="Zambonelli A."/>
            <person name="Paolocci F."/>
            <person name="Nowrousian M."/>
            <person name="Ottonello S."/>
            <person name="Baldrian P."/>
            <person name="Spatafora J.W."/>
            <person name="Henrissat B."/>
            <person name="Nagy L.G."/>
            <person name="Aury J.M."/>
            <person name="Wincker P."/>
            <person name="Grigoriev I.V."/>
            <person name="Bonfante P."/>
            <person name="Martin F.M."/>
        </authorList>
    </citation>
    <scope>NUCLEOTIDE SEQUENCE [LARGE SCALE GENOMIC DNA]</scope>
    <source>
        <strain evidence="4 5">ATCC MYA-4762</strain>
    </source>
</reference>
<dbReference type="SUPFAM" id="SSF56219">
    <property type="entry name" value="DNase I-like"/>
    <property type="match status" value="1"/>
</dbReference>
<feature type="transmembrane region" description="Helical" evidence="2">
    <location>
        <begin position="413"/>
        <end position="445"/>
    </location>
</feature>
<evidence type="ECO:0000256" key="1">
    <source>
        <dbReference type="SAM" id="MobiDB-lite"/>
    </source>
</evidence>
<proteinExistence type="predicted"/>
<organism evidence="4 5">
    <name type="scientific">Terfezia boudieri ATCC MYA-4762</name>
    <dbReference type="NCBI Taxonomy" id="1051890"/>
    <lineage>
        <taxon>Eukaryota</taxon>
        <taxon>Fungi</taxon>
        <taxon>Dikarya</taxon>
        <taxon>Ascomycota</taxon>
        <taxon>Pezizomycotina</taxon>
        <taxon>Pezizomycetes</taxon>
        <taxon>Pezizales</taxon>
        <taxon>Pezizaceae</taxon>
        <taxon>Terfezia</taxon>
    </lineage>
</organism>
<accession>A0A3N4LN65</accession>
<keyword evidence="2" id="KW-1133">Transmembrane helix</keyword>
<keyword evidence="2" id="KW-0472">Membrane</keyword>
<dbReference type="SMART" id="SM00128">
    <property type="entry name" value="IPPc"/>
    <property type="match status" value="1"/>
</dbReference>
<evidence type="ECO:0000256" key="2">
    <source>
        <dbReference type="SAM" id="Phobius"/>
    </source>
</evidence>
<dbReference type="Gene3D" id="3.60.10.10">
    <property type="entry name" value="Endonuclease/exonuclease/phosphatase"/>
    <property type="match status" value="1"/>
</dbReference>
<dbReference type="InterPro" id="IPR036691">
    <property type="entry name" value="Endo/exonu/phosph_ase_sf"/>
</dbReference>
<dbReference type="InterPro" id="IPR000300">
    <property type="entry name" value="IPPc"/>
</dbReference>
<sequence>MKGRLHLYLISWNCARIPRVTSTFTEHILGGIPDGSPAPDILVLALQEAAPLSYAFLGGEYLDPYVQGYVTAIQNATRMVLGEEFSLIGSNNVGMTVVLVFVKDGNLDKVKTVDYGGVGCGLWEMGNKGAVGVKIRYEVPEGNEDGWSDTSAVELNFVGAHLAPHEWLVERRNQDWETIVRGLVFKKGQQPEAEDGSRPLLDGDTEMETTAPDTRDVGIYSPNAHIFLMGDLNYRTALSRPTETDHLLFPQPTNQSNDVSNLFDSDQCHLERVSGHTLQGFTEAQIHFPPTYKYKVKKGKQYNSNHWEWSRNRWPSWTDRILYLPWNSVNEEGTSDRQDEIVVHQYTSIPQIMDSDHKPVTCYLSIPDKPLYVRHDASSAADASRNRDIRFHPPYPINPHWKEQRAAARAREVVVGIAAFLTTTSAGIGILIGVVGGFWGLWWLLAGPG</sequence>
<feature type="domain" description="Inositol polyphosphate-related phosphatase" evidence="3">
    <location>
        <begin position="3"/>
        <end position="372"/>
    </location>
</feature>
<dbReference type="InterPro" id="IPR046985">
    <property type="entry name" value="IP5"/>
</dbReference>
<name>A0A3N4LN65_9PEZI</name>
<evidence type="ECO:0000313" key="5">
    <source>
        <dbReference type="Proteomes" id="UP000267821"/>
    </source>
</evidence>
<dbReference type="Pfam" id="PF22669">
    <property type="entry name" value="Exo_endo_phos2"/>
    <property type="match status" value="1"/>
</dbReference>
<feature type="region of interest" description="Disordered" evidence="1">
    <location>
        <begin position="190"/>
        <end position="215"/>
    </location>
</feature>
<evidence type="ECO:0000259" key="3">
    <source>
        <dbReference type="SMART" id="SM00128"/>
    </source>
</evidence>
<dbReference type="EMBL" id="ML121542">
    <property type="protein sequence ID" value="RPB24324.1"/>
    <property type="molecule type" value="Genomic_DNA"/>
</dbReference>
<keyword evidence="5" id="KW-1185">Reference proteome</keyword>
<dbReference type="STRING" id="1051890.A0A3N4LN65"/>
<dbReference type="PANTHER" id="PTHR11200">
    <property type="entry name" value="INOSITOL 5-PHOSPHATASE"/>
    <property type="match status" value="1"/>
</dbReference>
<keyword evidence="2" id="KW-0812">Transmembrane</keyword>
<dbReference type="GO" id="GO:0004439">
    <property type="term" value="F:phosphatidylinositol-4,5-bisphosphate 5-phosphatase activity"/>
    <property type="evidence" value="ECO:0007669"/>
    <property type="project" value="TreeGrafter"/>
</dbReference>
<dbReference type="OrthoDB" id="62798at2759"/>
<dbReference type="FunCoup" id="A0A3N4LN65">
    <property type="interactions" value="84"/>
</dbReference>
<gene>
    <name evidence="4" type="ORF">L211DRAFT_868063</name>
</gene>